<comment type="similarity">
    <text evidence="2">Belongs to the krueppel C2H2-type zinc-finger protein family.</text>
</comment>
<name>A0A448XQH9_9PLAT</name>
<dbReference type="PROSITE" id="PS50157">
    <property type="entry name" value="ZINC_FINGER_C2H2_2"/>
    <property type="match status" value="2"/>
</dbReference>
<gene>
    <name evidence="13" type="ORF">PXEA_LOCUS35834</name>
</gene>
<evidence type="ECO:0000259" key="12">
    <source>
        <dbReference type="PROSITE" id="PS50157"/>
    </source>
</evidence>
<keyword evidence="5 11" id="KW-0863">Zinc-finger</keyword>
<dbReference type="Proteomes" id="UP000784294">
    <property type="component" value="Unassembled WGS sequence"/>
</dbReference>
<comment type="subcellular location">
    <subcellularLocation>
        <location evidence="1">Nucleus</location>
    </subcellularLocation>
</comment>
<evidence type="ECO:0000313" key="14">
    <source>
        <dbReference type="Proteomes" id="UP000784294"/>
    </source>
</evidence>
<proteinExistence type="inferred from homology"/>
<dbReference type="InterPro" id="IPR050717">
    <property type="entry name" value="C2H2-ZF_Transcription_Reg"/>
</dbReference>
<dbReference type="GO" id="GO:0005634">
    <property type="term" value="C:nucleus"/>
    <property type="evidence" value="ECO:0007669"/>
    <property type="project" value="UniProtKB-SubCell"/>
</dbReference>
<sequence length="55" mass="6230">MKPYTCAVCSKEFSASSNLLTHMRVHTGIRPYTCDLCGRQFATSSNLQVHRNVRL</sequence>
<evidence type="ECO:0000313" key="13">
    <source>
        <dbReference type="EMBL" id="VEL42394.1"/>
    </source>
</evidence>
<feature type="domain" description="C2H2-type" evidence="12">
    <location>
        <begin position="32"/>
        <end position="55"/>
    </location>
</feature>
<dbReference type="Pfam" id="PF00096">
    <property type="entry name" value="zf-C2H2"/>
    <property type="match status" value="2"/>
</dbReference>
<accession>A0A448XQH9</accession>
<evidence type="ECO:0000256" key="7">
    <source>
        <dbReference type="ARBA" id="ARBA00023015"/>
    </source>
</evidence>
<keyword evidence="8" id="KW-0238">DNA-binding</keyword>
<evidence type="ECO:0000256" key="5">
    <source>
        <dbReference type="ARBA" id="ARBA00022771"/>
    </source>
</evidence>
<evidence type="ECO:0000256" key="9">
    <source>
        <dbReference type="ARBA" id="ARBA00023163"/>
    </source>
</evidence>
<evidence type="ECO:0000256" key="6">
    <source>
        <dbReference type="ARBA" id="ARBA00022833"/>
    </source>
</evidence>
<evidence type="ECO:0000256" key="10">
    <source>
        <dbReference type="ARBA" id="ARBA00023242"/>
    </source>
</evidence>
<reference evidence="13" key="1">
    <citation type="submission" date="2018-11" db="EMBL/GenBank/DDBJ databases">
        <authorList>
            <consortium name="Pathogen Informatics"/>
        </authorList>
    </citation>
    <scope>NUCLEOTIDE SEQUENCE</scope>
</reference>
<dbReference type="GO" id="GO:0000977">
    <property type="term" value="F:RNA polymerase II transcription regulatory region sequence-specific DNA binding"/>
    <property type="evidence" value="ECO:0007669"/>
    <property type="project" value="TreeGrafter"/>
</dbReference>
<feature type="domain" description="C2H2-type" evidence="12">
    <location>
        <begin position="4"/>
        <end position="31"/>
    </location>
</feature>
<dbReference type="PANTHER" id="PTHR14196">
    <property type="entry name" value="ODD-SKIPPED - RELATED"/>
    <property type="match status" value="1"/>
</dbReference>
<keyword evidence="7" id="KW-0805">Transcription regulation</keyword>
<dbReference type="InterPro" id="IPR013087">
    <property type="entry name" value="Znf_C2H2_type"/>
</dbReference>
<evidence type="ECO:0000256" key="1">
    <source>
        <dbReference type="ARBA" id="ARBA00004123"/>
    </source>
</evidence>
<keyword evidence="4" id="KW-0677">Repeat</keyword>
<keyword evidence="14" id="KW-1185">Reference proteome</keyword>
<dbReference type="Gene3D" id="3.30.160.60">
    <property type="entry name" value="Classic Zinc Finger"/>
    <property type="match status" value="2"/>
</dbReference>
<keyword evidence="10" id="KW-0539">Nucleus</keyword>
<comment type="caution">
    <text evidence="13">The sequence shown here is derived from an EMBL/GenBank/DDBJ whole genome shotgun (WGS) entry which is preliminary data.</text>
</comment>
<keyword evidence="9" id="KW-0804">Transcription</keyword>
<evidence type="ECO:0000256" key="2">
    <source>
        <dbReference type="ARBA" id="ARBA00006991"/>
    </source>
</evidence>
<protein>
    <recommendedName>
        <fullName evidence="12">C2H2-type domain-containing protein</fullName>
    </recommendedName>
</protein>
<keyword evidence="6" id="KW-0862">Zinc</keyword>
<dbReference type="AlphaFoldDB" id="A0A448XQH9"/>
<dbReference type="PROSITE" id="PS00028">
    <property type="entry name" value="ZINC_FINGER_C2H2_1"/>
    <property type="match status" value="1"/>
</dbReference>
<dbReference type="SMART" id="SM00355">
    <property type="entry name" value="ZnF_C2H2"/>
    <property type="match status" value="2"/>
</dbReference>
<dbReference type="GO" id="GO:0000981">
    <property type="term" value="F:DNA-binding transcription factor activity, RNA polymerase II-specific"/>
    <property type="evidence" value="ECO:0007669"/>
    <property type="project" value="TreeGrafter"/>
</dbReference>
<keyword evidence="3" id="KW-0479">Metal-binding</keyword>
<dbReference type="FunFam" id="3.30.160.60:FF:000093">
    <property type="entry name" value="zinc finger protein 668 isoform X1"/>
    <property type="match status" value="1"/>
</dbReference>
<organism evidence="13 14">
    <name type="scientific">Protopolystoma xenopodis</name>
    <dbReference type="NCBI Taxonomy" id="117903"/>
    <lineage>
        <taxon>Eukaryota</taxon>
        <taxon>Metazoa</taxon>
        <taxon>Spiralia</taxon>
        <taxon>Lophotrochozoa</taxon>
        <taxon>Platyhelminthes</taxon>
        <taxon>Monogenea</taxon>
        <taxon>Polyopisthocotylea</taxon>
        <taxon>Polystomatidea</taxon>
        <taxon>Polystomatidae</taxon>
        <taxon>Protopolystoma</taxon>
    </lineage>
</organism>
<dbReference type="EMBL" id="CAAALY010274193">
    <property type="protein sequence ID" value="VEL42394.1"/>
    <property type="molecule type" value="Genomic_DNA"/>
</dbReference>
<evidence type="ECO:0000256" key="8">
    <source>
        <dbReference type="ARBA" id="ARBA00023125"/>
    </source>
</evidence>
<dbReference type="OrthoDB" id="3437960at2759"/>
<dbReference type="InterPro" id="IPR036236">
    <property type="entry name" value="Znf_C2H2_sf"/>
</dbReference>
<dbReference type="PANTHER" id="PTHR14196:SF12">
    <property type="entry name" value="ZINC FINGER PROTEIN 208-LIKE"/>
    <property type="match status" value="1"/>
</dbReference>
<evidence type="ECO:0000256" key="3">
    <source>
        <dbReference type="ARBA" id="ARBA00022723"/>
    </source>
</evidence>
<evidence type="ECO:0000256" key="4">
    <source>
        <dbReference type="ARBA" id="ARBA00022737"/>
    </source>
</evidence>
<dbReference type="GO" id="GO:0008270">
    <property type="term" value="F:zinc ion binding"/>
    <property type="evidence" value="ECO:0007669"/>
    <property type="project" value="UniProtKB-KW"/>
</dbReference>
<dbReference type="FunFam" id="3.30.160.60:FF:000557">
    <property type="entry name" value="zinc finger and SCAN domain-containing protein 29"/>
    <property type="match status" value="1"/>
</dbReference>
<evidence type="ECO:0000256" key="11">
    <source>
        <dbReference type="PROSITE-ProRule" id="PRU00042"/>
    </source>
</evidence>
<dbReference type="SUPFAM" id="SSF57667">
    <property type="entry name" value="beta-beta-alpha zinc fingers"/>
    <property type="match status" value="1"/>
</dbReference>